<protein>
    <submittedName>
        <fullName evidence="1">Uncharacterized protein</fullName>
    </submittedName>
</protein>
<gene>
    <name evidence="1" type="ORF">BDN72DRAFT_881628</name>
</gene>
<proteinExistence type="predicted"/>
<evidence type="ECO:0000313" key="1">
    <source>
        <dbReference type="EMBL" id="TFK64211.1"/>
    </source>
</evidence>
<dbReference type="EMBL" id="ML208484">
    <property type="protein sequence ID" value="TFK64211.1"/>
    <property type="molecule type" value="Genomic_DNA"/>
</dbReference>
<dbReference type="Proteomes" id="UP000308600">
    <property type="component" value="Unassembled WGS sequence"/>
</dbReference>
<keyword evidence="2" id="KW-1185">Reference proteome</keyword>
<organism evidence="1 2">
    <name type="scientific">Pluteus cervinus</name>
    <dbReference type="NCBI Taxonomy" id="181527"/>
    <lineage>
        <taxon>Eukaryota</taxon>
        <taxon>Fungi</taxon>
        <taxon>Dikarya</taxon>
        <taxon>Basidiomycota</taxon>
        <taxon>Agaricomycotina</taxon>
        <taxon>Agaricomycetes</taxon>
        <taxon>Agaricomycetidae</taxon>
        <taxon>Agaricales</taxon>
        <taxon>Pluteineae</taxon>
        <taxon>Pluteaceae</taxon>
        <taxon>Pluteus</taxon>
    </lineage>
</organism>
<name>A0ACD3AF94_9AGAR</name>
<feature type="non-terminal residue" evidence="1">
    <location>
        <position position="161"/>
    </location>
</feature>
<reference evidence="1 2" key="1">
    <citation type="journal article" date="2019" name="Nat. Ecol. Evol.">
        <title>Megaphylogeny resolves global patterns of mushroom evolution.</title>
        <authorList>
            <person name="Varga T."/>
            <person name="Krizsan K."/>
            <person name="Foldi C."/>
            <person name="Dima B."/>
            <person name="Sanchez-Garcia M."/>
            <person name="Sanchez-Ramirez S."/>
            <person name="Szollosi G.J."/>
            <person name="Szarkandi J.G."/>
            <person name="Papp V."/>
            <person name="Albert L."/>
            <person name="Andreopoulos W."/>
            <person name="Angelini C."/>
            <person name="Antonin V."/>
            <person name="Barry K.W."/>
            <person name="Bougher N.L."/>
            <person name="Buchanan P."/>
            <person name="Buyck B."/>
            <person name="Bense V."/>
            <person name="Catcheside P."/>
            <person name="Chovatia M."/>
            <person name="Cooper J."/>
            <person name="Damon W."/>
            <person name="Desjardin D."/>
            <person name="Finy P."/>
            <person name="Geml J."/>
            <person name="Haridas S."/>
            <person name="Hughes K."/>
            <person name="Justo A."/>
            <person name="Karasinski D."/>
            <person name="Kautmanova I."/>
            <person name="Kiss B."/>
            <person name="Kocsube S."/>
            <person name="Kotiranta H."/>
            <person name="LaButti K.M."/>
            <person name="Lechner B.E."/>
            <person name="Liimatainen K."/>
            <person name="Lipzen A."/>
            <person name="Lukacs Z."/>
            <person name="Mihaltcheva S."/>
            <person name="Morgado L.N."/>
            <person name="Niskanen T."/>
            <person name="Noordeloos M.E."/>
            <person name="Ohm R.A."/>
            <person name="Ortiz-Santana B."/>
            <person name="Ovrebo C."/>
            <person name="Racz N."/>
            <person name="Riley R."/>
            <person name="Savchenko A."/>
            <person name="Shiryaev A."/>
            <person name="Soop K."/>
            <person name="Spirin V."/>
            <person name="Szebenyi C."/>
            <person name="Tomsovsky M."/>
            <person name="Tulloss R.E."/>
            <person name="Uehling J."/>
            <person name="Grigoriev I.V."/>
            <person name="Vagvolgyi C."/>
            <person name="Papp T."/>
            <person name="Martin F.M."/>
            <person name="Miettinen O."/>
            <person name="Hibbett D.S."/>
            <person name="Nagy L.G."/>
        </authorList>
    </citation>
    <scope>NUCLEOTIDE SEQUENCE [LARGE SCALE GENOMIC DNA]</scope>
    <source>
        <strain evidence="1 2">NL-1719</strain>
    </source>
</reference>
<sequence>MQLTQPAAKGLDPNRTNATVNYFGSSDKVSRRVAFPENLLSPKPVDNDHGKFAYQKVFGDGDFIAAGVLVLPPQGIKPSNNAKANTLMFYLAAGTVKFSIENDEFVLHAGGMFMVPRGNVYNIHNVGQIEAKIFFTQARRMILESTATNTTSGVPSTIAAS</sequence>
<accession>A0ACD3AF94</accession>
<evidence type="ECO:0000313" key="2">
    <source>
        <dbReference type="Proteomes" id="UP000308600"/>
    </source>
</evidence>